<evidence type="ECO:0000313" key="1">
    <source>
        <dbReference type="EMBL" id="KAH3815534.1"/>
    </source>
</evidence>
<reference evidence="1" key="1">
    <citation type="journal article" date="2019" name="bioRxiv">
        <title>The Genome of the Zebra Mussel, Dreissena polymorpha: A Resource for Invasive Species Research.</title>
        <authorList>
            <person name="McCartney M.A."/>
            <person name="Auch B."/>
            <person name="Kono T."/>
            <person name="Mallez S."/>
            <person name="Zhang Y."/>
            <person name="Obille A."/>
            <person name="Becker A."/>
            <person name="Abrahante J.E."/>
            <person name="Garbe J."/>
            <person name="Badalamenti J.P."/>
            <person name="Herman A."/>
            <person name="Mangelson H."/>
            <person name="Liachko I."/>
            <person name="Sullivan S."/>
            <person name="Sone E.D."/>
            <person name="Koren S."/>
            <person name="Silverstein K.A.T."/>
            <person name="Beckman K.B."/>
            <person name="Gohl D.M."/>
        </authorList>
    </citation>
    <scope>NUCLEOTIDE SEQUENCE</scope>
    <source>
        <strain evidence="1">Duluth1</strain>
        <tissue evidence="1">Whole animal</tissue>
    </source>
</reference>
<dbReference type="EMBL" id="JAIWYP010000006">
    <property type="protein sequence ID" value="KAH3815534.1"/>
    <property type="molecule type" value="Genomic_DNA"/>
</dbReference>
<reference evidence="1" key="2">
    <citation type="submission" date="2020-11" db="EMBL/GenBank/DDBJ databases">
        <authorList>
            <person name="McCartney M.A."/>
            <person name="Auch B."/>
            <person name="Kono T."/>
            <person name="Mallez S."/>
            <person name="Becker A."/>
            <person name="Gohl D.M."/>
            <person name="Silverstein K.A.T."/>
            <person name="Koren S."/>
            <person name="Bechman K.B."/>
            <person name="Herman A."/>
            <person name="Abrahante J.E."/>
            <person name="Garbe J."/>
        </authorList>
    </citation>
    <scope>NUCLEOTIDE SEQUENCE</scope>
    <source>
        <strain evidence="1">Duluth1</strain>
        <tissue evidence="1">Whole animal</tissue>
    </source>
</reference>
<dbReference type="AlphaFoldDB" id="A0A9D4GHG8"/>
<accession>A0A9D4GHG8</accession>
<organism evidence="1 2">
    <name type="scientific">Dreissena polymorpha</name>
    <name type="common">Zebra mussel</name>
    <name type="synonym">Mytilus polymorpha</name>
    <dbReference type="NCBI Taxonomy" id="45954"/>
    <lineage>
        <taxon>Eukaryota</taxon>
        <taxon>Metazoa</taxon>
        <taxon>Spiralia</taxon>
        <taxon>Lophotrochozoa</taxon>
        <taxon>Mollusca</taxon>
        <taxon>Bivalvia</taxon>
        <taxon>Autobranchia</taxon>
        <taxon>Heteroconchia</taxon>
        <taxon>Euheterodonta</taxon>
        <taxon>Imparidentia</taxon>
        <taxon>Neoheterodontei</taxon>
        <taxon>Myida</taxon>
        <taxon>Dreissenoidea</taxon>
        <taxon>Dreissenidae</taxon>
        <taxon>Dreissena</taxon>
    </lineage>
</organism>
<protein>
    <submittedName>
        <fullName evidence="1">Uncharacterized protein</fullName>
    </submittedName>
</protein>
<gene>
    <name evidence="1" type="ORF">DPMN_144062</name>
</gene>
<evidence type="ECO:0000313" key="2">
    <source>
        <dbReference type="Proteomes" id="UP000828390"/>
    </source>
</evidence>
<proteinExistence type="predicted"/>
<comment type="caution">
    <text evidence="1">The sequence shown here is derived from an EMBL/GenBank/DDBJ whole genome shotgun (WGS) entry which is preliminary data.</text>
</comment>
<sequence>MATGDSNDMVRGETRYRSVNAEIVTFAVPTQNRFVVHSGRVYGQDYRDNKRKKVCSDGRTEDELDRETQRFLNLTTNEKLLCLFEAINLNFETIDNIKSMIKSNK</sequence>
<name>A0A9D4GHG8_DREPO</name>
<dbReference type="Proteomes" id="UP000828390">
    <property type="component" value="Unassembled WGS sequence"/>
</dbReference>
<keyword evidence="2" id="KW-1185">Reference proteome</keyword>